<feature type="transmembrane region" description="Helical" evidence="7">
    <location>
        <begin position="367"/>
        <end position="384"/>
    </location>
</feature>
<dbReference type="InterPro" id="IPR050171">
    <property type="entry name" value="MFS_Transporters"/>
</dbReference>
<evidence type="ECO:0000313" key="9">
    <source>
        <dbReference type="EMBL" id="OHA21866.1"/>
    </source>
</evidence>
<evidence type="ECO:0000259" key="8">
    <source>
        <dbReference type="PROSITE" id="PS50850"/>
    </source>
</evidence>
<evidence type="ECO:0000256" key="4">
    <source>
        <dbReference type="ARBA" id="ARBA00022692"/>
    </source>
</evidence>
<feature type="transmembrane region" description="Helical" evidence="7">
    <location>
        <begin position="245"/>
        <end position="264"/>
    </location>
</feature>
<gene>
    <name evidence="9" type="ORF">A2849_01480</name>
</gene>
<dbReference type="Proteomes" id="UP000178121">
    <property type="component" value="Unassembled WGS sequence"/>
</dbReference>
<dbReference type="InterPro" id="IPR036259">
    <property type="entry name" value="MFS_trans_sf"/>
</dbReference>
<evidence type="ECO:0000256" key="3">
    <source>
        <dbReference type="ARBA" id="ARBA00022475"/>
    </source>
</evidence>
<sequence>MTNLHRGLSPLLTIYIVSFFFTLHAAIPVYVNSSFLSTLISKNYIGLIYTGSALLTMAALILIPKLLRLVGDYFTTLLFIVLEIAALIGMAVVGNAGVIIVFFVASSVLITLISFDFDLIVEGFSKNASTGSIRGLYLTSANVAWVIAPALAALLLVEGEYWRVYLAAAAIFIPGLFIFSGKLEHFKDPLYRTVHFRKTLLTAWQSKDLRYIFGISFLLQFFFTLMVIYTPIYLHEHVGFSWSELGPIFSIMLLPFLLLEAPLGRVADKVLGEKELLVAGFIIMALATGALYFFTAHSFALFAAILFMTRVGAAMVEVMTETYFFKKVNAGDAALVGLNRTVRPFAGVIGPLVATALLAFISLPSLFLFLSGCMLVGIPLAFALKDTK</sequence>
<reference evidence="9 10" key="1">
    <citation type="journal article" date="2016" name="Nat. Commun.">
        <title>Thousands of microbial genomes shed light on interconnected biogeochemical processes in an aquifer system.</title>
        <authorList>
            <person name="Anantharaman K."/>
            <person name="Brown C.T."/>
            <person name="Hug L.A."/>
            <person name="Sharon I."/>
            <person name="Castelle C.J."/>
            <person name="Probst A.J."/>
            <person name="Thomas B.C."/>
            <person name="Singh A."/>
            <person name="Wilkins M.J."/>
            <person name="Karaoz U."/>
            <person name="Brodie E.L."/>
            <person name="Williams K.H."/>
            <person name="Hubbard S.S."/>
            <person name="Banfield J.F."/>
        </authorList>
    </citation>
    <scope>NUCLEOTIDE SEQUENCE [LARGE SCALE GENOMIC DNA]</scope>
</reference>
<protein>
    <recommendedName>
        <fullName evidence="8">Major facilitator superfamily (MFS) profile domain-containing protein</fullName>
    </recommendedName>
</protein>
<feature type="transmembrane region" description="Helical" evidence="7">
    <location>
        <begin position="12"/>
        <end position="31"/>
    </location>
</feature>
<feature type="transmembrane region" description="Helical" evidence="7">
    <location>
        <begin position="276"/>
        <end position="294"/>
    </location>
</feature>
<feature type="transmembrane region" description="Helical" evidence="7">
    <location>
        <begin position="136"/>
        <end position="156"/>
    </location>
</feature>
<evidence type="ECO:0000256" key="7">
    <source>
        <dbReference type="SAM" id="Phobius"/>
    </source>
</evidence>
<feature type="transmembrane region" description="Helical" evidence="7">
    <location>
        <begin position="300"/>
        <end position="320"/>
    </location>
</feature>
<keyword evidence="6 7" id="KW-0472">Membrane</keyword>
<accession>A0A1G2MD73</accession>
<comment type="caution">
    <text evidence="9">The sequence shown here is derived from an EMBL/GenBank/DDBJ whole genome shotgun (WGS) entry which is preliminary data.</text>
</comment>
<dbReference type="EMBL" id="MHRI01000002">
    <property type="protein sequence ID" value="OHA21866.1"/>
    <property type="molecule type" value="Genomic_DNA"/>
</dbReference>
<keyword evidence="2" id="KW-0813">Transport</keyword>
<dbReference type="Gene3D" id="1.20.1250.20">
    <property type="entry name" value="MFS general substrate transporter like domains"/>
    <property type="match status" value="1"/>
</dbReference>
<dbReference type="Pfam" id="PF07690">
    <property type="entry name" value="MFS_1"/>
    <property type="match status" value="1"/>
</dbReference>
<proteinExistence type="predicted"/>
<feature type="transmembrane region" description="Helical" evidence="7">
    <location>
        <begin position="341"/>
        <end position="361"/>
    </location>
</feature>
<dbReference type="AlphaFoldDB" id="A0A1G2MD73"/>
<name>A0A1G2MD73_9BACT</name>
<comment type="subcellular location">
    <subcellularLocation>
        <location evidence="1">Cell membrane</location>
        <topology evidence="1">Multi-pass membrane protein</topology>
    </subcellularLocation>
</comment>
<keyword evidence="3" id="KW-1003">Cell membrane</keyword>
<evidence type="ECO:0000256" key="1">
    <source>
        <dbReference type="ARBA" id="ARBA00004651"/>
    </source>
</evidence>
<dbReference type="PROSITE" id="PS50850">
    <property type="entry name" value="MFS"/>
    <property type="match status" value="1"/>
</dbReference>
<dbReference type="InterPro" id="IPR011701">
    <property type="entry name" value="MFS"/>
</dbReference>
<feature type="domain" description="Major facilitator superfamily (MFS) profile" evidence="8">
    <location>
        <begin position="1"/>
        <end position="388"/>
    </location>
</feature>
<dbReference type="SUPFAM" id="SSF103473">
    <property type="entry name" value="MFS general substrate transporter"/>
    <property type="match status" value="1"/>
</dbReference>
<evidence type="ECO:0000313" key="10">
    <source>
        <dbReference type="Proteomes" id="UP000178121"/>
    </source>
</evidence>
<feature type="transmembrane region" description="Helical" evidence="7">
    <location>
        <begin position="211"/>
        <end position="233"/>
    </location>
</feature>
<keyword evidence="5 7" id="KW-1133">Transmembrane helix</keyword>
<evidence type="ECO:0000256" key="6">
    <source>
        <dbReference type="ARBA" id="ARBA00023136"/>
    </source>
</evidence>
<evidence type="ECO:0000256" key="5">
    <source>
        <dbReference type="ARBA" id="ARBA00022989"/>
    </source>
</evidence>
<dbReference type="PANTHER" id="PTHR23517">
    <property type="entry name" value="RESISTANCE PROTEIN MDTM, PUTATIVE-RELATED-RELATED"/>
    <property type="match status" value="1"/>
</dbReference>
<keyword evidence="4 7" id="KW-0812">Transmembrane</keyword>
<organism evidence="9 10">
    <name type="scientific">Candidatus Taylorbacteria bacterium RIFCSPHIGHO2_01_FULL_51_15</name>
    <dbReference type="NCBI Taxonomy" id="1802304"/>
    <lineage>
        <taxon>Bacteria</taxon>
        <taxon>Candidatus Tayloriibacteriota</taxon>
    </lineage>
</organism>
<dbReference type="InterPro" id="IPR020846">
    <property type="entry name" value="MFS_dom"/>
</dbReference>
<feature type="transmembrane region" description="Helical" evidence="7">
    <location>
        <begin position="96"/>
        <end position="115"/>
    </location>
</feature>
<feature type="transmembrane region" description="Helical" evidence="7">
    <location>
        <begin position="43"/>
        <end position="63"/>
    </location>
</feature>
<dbReference type="GO" id="GO:0005886">
    <property type="term" value="C:plasma membrane"/>
    <property type="evidence" value="ECO:0007669"/>
    <property type="project" value="UniProtKB-SubCell"/>
</dbReference>
<feature type="transmembrane region" description="Helical" evidence="7">
    <location>
        <begin position="70"/>
        <end position="90"/>
    </location>
</feature>
<evidence type="ECO:0000256" key="2">
    <source>
        <dbReference type="ARBA" id="ARBA00022448"/>
    </source>
</evidence>
<feature type="transmembrane region" description="Helical" evidence="7">
    <location>
        <begin position="162"/>
        <end position="179"/>
    </location>
</feature>
<dbReference type="GO" id="GO:0022857">
    <property type="term" value="F:transmembrane transporter activity"/>
    <property type="evidence" value="ECO:0007669"/>
    <property type="project" value="InterPro"/>
</dbReference>